<dbReference type="eggNOG" id="COG1653">
    <property type="taxonomic scope" value="Bacteria"/>
</dbReference>
<keyword evidence="2 6" id="KW-0732">Signal</keyword>
<evidence type="ECO:0000313" key="8">
    <source>
        <dbReference type="Proteomes" id="UP000012675"/>
    </source>
</evidence>
<keyword evidence="1" id="KW-1003">Cell membrane</keyword>
<keyword evidence="4" id="KW-0564">Palmitate</keyword>
<sequence length="435" mass="47620">MKLKFLKVSGVIAAVGILGACGTGSSNTDSDGNEVETITFINHKTDWEGNGKWDEYMAEFNEKYPNINVEIQTITDYAGQVKTRMNSKEYGDLLMIPGDINPQDYSTFFEPLGDKSELSEKYLGLNDRSYQGISYGIPTQMNATGMVVNMQVFKDAGIEDFPKTPEDFIEALEMIKENDEDVTPLYTNYAAGWTLSNWDFVRAGAAGDADFTNKMTSDPAPFSDGKIMNTIYSTLYQASSKGLIEADPTTTDWEQSKIDLANGKIGVMVLGSWAVPQIQEANPDNAENITFQAFPMTAPDGKQYMGVGGDYNLGINVNSEHKEAARKLLDWLVNESDYAKDNGGLPSLIGAEYPDSLKDSQAAGVELLEENPAPEGKESLFSDINNQSELGIGSTDNEKQRMIDSAIGNTSESFDAIMDDFNSRWSNAIEAVSGN</sequence>
<organism evidence="7 8">
    <name type="scientific">Enterococcus casseliflavus EC20</name>
    <dbReference type="NCBI Taxonomy" id="565655"/>
    <lineage>
        <taxon>Bacteria</taxon>
        <taxon>Bacillati</taxon>
        <taxon>Bacillota</taxon>
        <taxon>Bacilli</taxon>
        <taxon>Lactobacillales</taxon>
        <taxon>Enterococcaceae</taxon>
        <taxon>Enterococcus</taxon>
    </lineage>
</organism>
<reference evidence="7 8" key="1">
    <citation type="submission" date="2009-02" db="EMBL/GenBank/DDBJ databases">
        <authorList>
            <consortium name="The Broad Institute Genome Sequencing Platform"/>
            <person name="Feldgarden M."/>
            <person name="Young S.K."/>
            <person name="Kodira C.D."/>
            <person name="Zeng Q."/>
            <person name="Koehrsen M."/>
            <person name="Alvarado L."/>
            <person name="Berlin A."/>
            <person name="Borenstein D."/>
            <person name="Chen Z."/>
            <person name="Engels R."/>
            <person name="Freedman E."/>
            <person name="Gellesch M."/>
            <person name="Goldberg J."/>
            <person name="Griggs A."/>
            <person name="Gujja S."/>
            <person name="Heiman D."/>
            <person name="Hepburn T."/>
            <person name="Howarth C."/>
            <person name="Jen D."/>
            <person name="Larson L."/>
            <person name="Lewis B."/>
            <person name="Mehta T."/>
            <person name="Park D."/>
            <person name="Pearson M."/>
            <person name="Roberts A."/>
            <person name="Saif S."/>
            <person name="Shea T."/>
            <person name="Shenoy N."/>
            <person name="Sisk P."/>
            <person name="Stolte C."/>
            <person name="Sykes S."/>
            <person name="Walk T."/>
            <person name="White J."/>
            <person name="Yandava C."/>
            <person name="Gilmore M."/>
            <person name="Manson J."/>
            <person name="Palmer K."/>
            <person name="Carniol K."/>
            <person name="Lander E."/>
            <person name="Nusbaum C."/>
            <person name="Galagan J."/>
            <person name="Birren B."/>
        </authorList>
    </citation>
    <scope>NUCLEOTIDE SEQUENCE [LARGE SCALE GENOMIC DNA]</scope>
    <source>
        <strain evidence="7 8">EC20</strain>
    </source>
</reference>
<dbReference type="PANTHER" id="PTHR43649:SF33">
    <property type="entry name" value="POLYGALACTURONAN_RHAMNOGALACTURONAN-BINDING PROTEIN YTCQ"/>
    <property type="match status" value="1"/>
</dbReference>
<proteinExistence type="predicted"/>
<dbReference type="Proteomes" id="UP000012675">
    <property type="component" value="Chromosome"/>
</dbReference>
<feature type="signal peptide" evidence="6">
    <location>
        <begin position="1"/>
        <end position="20"/>
    </location>
</feature>
<feature type="chain" id="PRO_5038747145" description="Extracellular solute-binding protein" evidence="6">
    <location>
        <begin position="21"/>
        <end position="435"/>
    </location>
</feature>
<dbReference type="InterPro" id="IPR006059">
    <property type="entry name" value="SBP"/>
</dbReference>
<dbReference type="GeneID" id="15141086"/>
<dbReference type="RefSeq" id="WP_015508931.1">
    <property type="nucleotide sequence ID" value="NC_020995.1"/>
</dbReference>
<keyword evidence="5" id="KW-0449">Lipoprotein</keyword>
<evidence type="ECO:0000256" key="3">
    <source>
        <dbReference type="ARBA" id="ARBA00023136"/>
    </source>
</evidence>
<evidence type="ECO:0000313" key="7">
    <source>
        <dbReference type="EMBL" id="EEV39376.1"/>
    </source>
</evidence>
<dbReference type="Pfam" id="PF01547">
    <property type="entry name" value="SBP_bac_1"/>
    <property type="match status" value="1"/>
</dbReference>
<evidence type="ECO:0008006" key="9">
    <source>
        <dbReference type="Google" id="ProtNLM"/>
    </source>
</evidence>
<dbReference type="SUPFAM" id="SSF53850">
    <property type="entry name" value="Periplasmic binding protein-like II"/>
    <property type="match status" value="1"/>
</dbReference>
<dbReference type="PROSITE" id="PS51257">
    <property type="entry name" value="PROKAR_LIPOPROTEIN"/>
    <property type="match status" value="1"/>
</dbReference>
<dbReference type="AlphaFoldDB" id="C9AA65"/>
<dbReference type="InterPro" id="IPR050490">
    <property type="entry name" value="Bact_solute-bd_prot1"/>
</dbReference>
<dbReference type="EMBL" id="CP004856">
    <property type="protein sequence ID" value="EEV39376.1"/>
    <property type="molecule type" value="Genomic_DNA"/>
</dbReference>
<dbReference type="Gene3D" id="3.40.190.10">
    <property type="entry name" value="Periplasmic binding protein-like II"/>
    <property type="match status" value="2"/>
</dbReference>
<name>C9AA65_ENTCA</name>
<evidence type="ECO:0000256" key="2">
    <source>
        <dbReference type="ARBA" id="ARBA00022729"/>
    </source>
</evidence>
<keyword evidence="3" id="KW-0472">Membrane</keyword>
<evidence type="ECO:0000256" key="4">
    <source>
        <dbReference type="ARBA" id="ARBA00023139"/>
    </source>
</evidence>
<evidence type="ECO:0000256" key="1">
    <source>
        <dbReference type="ARBA" id="ARBA00022475"/>
    </source>
</evidence>
<keyword evidence="8" id="KW-1185">Reference proteome</keyword>
<dbReference type="PANTHER" id="PTHR43649">
    <property type="entry name" value="ARABINOSE-BINDING PROTEIN-RELATED"/>
    <property type="match status" value="1"/>
</dbReference>
<gene>
    <name evidence="7" type="ORF">ECBG_01645</name>
</gene>
<dbReference type="KEGG" id="ecas:ECBG_01645"/>
<evidence type="ECO:0000256" key="5">
    <source>
        <dbReference type="ARBA" id="ARBA00023288"/>
    </source>
</evidence>
<protein>
    <recommendedName>
        <fullName evidence="9">Extracellular solute-binding protein</fullName>
    </recommendedName>
</protein>
<accession>C9AA65</accession>
<evidence type="ECO:0000256" key="6">
    <source>
        <dbReference type="SAM" id="SignalP"/>
    </source>
</evidence>
<dbReference type="HOGENOM" id="CLU_049575_0_0_9"/>
<reference evidence="7 8" key="2">
    <citation type="submission" date="2013-03" db="EMBL/GenBank/DDBJ databases">
        <title>The Genome Sequence of Enterococcus casseliflavus EC20 (899205).</title>
        <authorList>
            <consortium name="The Broad Institute Genomics Platform"/>
            <consortium name="The Broad Institute Genome Sequencing Center for Infectious Disease"/>
            <person name="Russ C."/>
            <person name="Feldgarden M."/>
            <person name="Gilmore M."/>
            <person name="Manson J."/>
            <person name="Palmer K."/>
            <person name="Carniol K."/>
            <person name="Walker B."/>
            <person name="Young S.K."/>
            <person name="Zeng Q."/>
            <person name="Gargeya S."/>
            <person name="Fitzgerald M."/>
            <person name="Haas B."/>
            <person name="Abouelleil A."/>
            <person name="Allen A.W."/>
            <person name="Alvarado L."/>
            <person name="Arachchi H.M."/>
            <person name="Berlin A.M."/>
            <person name="Chapman S.B."/>
            <person name="Gainer-Dewar J."/>
            <person name="Goldberg J."/>
            <person name="Griggs A."/>
            <person name="Gujja S."/>
            <person name="Hansen M."/>
            <person name="Howarth C."/>
            <person name="Imamovic A."/>
            <person name="Ireland A."/>
            <person name="Larimer J."/>
            <person name="McCowan C."/>
            <person name="Murphy C."/>
            <person name="Pearson M."/>
            <person name="Poon T.W."/>
            <person name="Priest M."/>
            <person name="Roberts A."/>
            <person name="Saif S."/>
            <person name="Shea T."/>
            <person name="Sisk P."/>
            <person name="Sykes S."/>
            <person name="Wortman J."/>
            <person name="Nusbaum C."/>
            <person name="Birren B."/>
        </authorList>
    </citation>
    <scope>NUCLEOTIDE SEQUENCE [LARGE SCALE GENOMIC DNA]</scope>
    <source>
        <strain evidence="7 8">EC20</strain>
    </source>
</reference>